<dbReference type="AlphaFoldDB" id="A0AAE1D0C2"/>
<keyword evidence="2" id="KW-0808">Transferase</keyword>
<dbReference type="SUPFAM" id="SSF56672">
    <property type="entry name" value="DNA/RNA polymerases"/>
    <property type="match status" value="1"/>
</dbReference>
<keyword evidence="1" id="KW-0645">Protease</keyword>
<keyword evidence="7" id="KW-0695">RNA-directed DNA polymerase</keyword>
<dbReference type="PANTHER" id="PTHR24559:SF444">
    <property type="entry name" value="REVERSE TRANSCRIPTASE DOMAIN-CONTAINING PROTEIN"/>
    <property type="match status" value="1"/>
</dbReference>
<evidence type="ECO:0000313" key="10">
    <source>
        <dbReference type="Proteomes" id="UP001283361"/>
    </source>
</evidence>
<dbReference type="Gene3D" id="3.30.70.270">
    <property type="match status" value="1"/>
</dbReference>
<dbReference type="Proteomes" id="UP001283361">
    <property type="component" value="Unassembled WGS sequence"/>
</dbReference>
<comment type="caution">
    <text evidence="9">The sequence shown here is derived from an EMBL/GenBank/DDBJ whole genome shotgun (WGS) entry which is preliminary data.</text>
</comment>
<proteinExistence type="predicted"/>
<reference evidence="9" key="1">
    <citation type="journal article" date="2023" name="G3 (Bethesda)">
        <title>A reference genome for the long-term kleptoplast-retaining sea slug Elysia crispata morphotype clarki.</title>
        <authorList>
            <person name="Eastman K.E."/>
            <person name="Pendleton A.L."/>
            <person name="Shaikh M.A."/>
            <person name="Suttiyut T."/>
            <person name="Ogas R."/>
            <person name="Tomko P."/>
            <person name="Gavelis G."/>
            <person name="Widhalm J.R."/>
            <person name="Wisecaver J.H."/>
        </authorList>
    </citation>
    <scope>NUCLEOTIDE SEQUENCE</scope>
    <source>
        <strain evidence="9">ECLA1</strain>
    </source>
</reference>
<dbReference type="InterPro" id="IPR000477">
    <property type="entry name" value="RT_dom"/>
</dbReference>
<dbReference type="GO" id="GO:0008233">
    <property type="term" value="F:peptidase activity"/>
    <property type="evidence" value="ECO:0007669"/>
    <property type="project" value="UniProtKB-KW"/>
</dbReference>
<dbReference type="GO" id="GO:0003964">
    <property type="term" value="F:RNA-directed DNA polymerase activity"/>
    <property type="evidence" value="ECO:0007669"/>
    <property type="project" value="UniProtKB-KW"/>
</dbReference>
<keyword evidence="6" id="KW-0378">Hydrolase</keyword>
<dbReference type="InterPro" id="IPR053134">
    <property type="entry name" value="RNA-dir_DNA_polymerase"/>
</dbReference>
<dbReference type="Pfam" id="PF00078">
    <property type="entry name" value="RVT_1"/>
    <property type="match status" value="1"/>
</dbReference>
<organism evidence="9 10">
    <name type="scientific">Elysia crispata</name>
    <name type="common">lettuce slug</name>
    <dbReference type="NCBI Taxonomy" id="231223"/>
    <lineage>
        <taxon>Eukaryota</taxon>
        <taxon>Metazoa</taxon>
        <taxon>Spiralia</taxon>
        <taxon>Lophotrochozoa</taxon>
        <taxon>Mollusca</taxon>
        <taxon>Gastropoda</taxon>
        <taxon>Heterobranchia</taxon>
        <taxon>Euthyneura</taxon>
        <taxon>Panpulmonata</taxon>
        <taxon>Sacoglossa</taxon>
        <taxon>Placobranchoidea</taxon>
        <taxon>Plakobranchidae</taxon>
        <taxon>Elysia</taxon>
    </lineage>
</organism>
<dbReference type="GO" id="GO:0006508">
    <property type="term" value="P:proteolysis"/>
    <property type="evidence" value="ECO:0007669"/>
    <property type="project" value="UniProtKB-KW"/>
</dbReference>
<dbReference type="InterPro" id="IPR043128">
    <property type="entry name" value="Rev_trsase/Diguanyl_cyclase"/>
</dbReference>
<evidence type="ECO:0000256" key="5">
    <source>
        <dbReference type="ARBA" id="ARBA00022759"/>
    </source>
</evidence>
<evidence type="ECO:0000256" key="3">
    <source>
        <dbReference type="ARBA" id="ARBA00022695"/>
    </source>
</evidence>
<dbReference type="FunFam" id="3.10.10.10:FF:000007">
    <property type="entry name" value="Retrovirus-related Pol polyprotein from transposon 17.6-like Protein"/>
    <property type="match status" value="1"/>
</dbReference>
<keyword evidence="10" id="KW-1185">Reference proteome</keyword>
<dbReference type="PANTHER" id="PTHR24559">
    <property type="entry name" value="TRANSPOSON TY3-I GAG-POL POLYPROTEIN"/>
    <property type="match status" value="1"/>
</dbReference>
<sequence>MNEDKYFPKLDLTKGYHQIRVQPSDVHKTAFVTMGQHYEFLRMPFGMVNSGMTMTRAVRRLLEGMDNVVDYIDDLLVMPFSSKLLFF</sequence>
<dbReference type="GO" id="GO:0004519">
    <property type="term" value="F:endonuclease activity"/>
    <property type="evidence" value="ECO:0007669"/>
    <property type="project" value="UniProtKB-KW"/>
</dbReference>
<feature type="domain" description="Reverse transcriptase" evidence="8">
    <location>
        <begin position="3"/>
        <end position="78"/>
    </location>
</feature>
<evidence type="ECO:0000313" key="9">
    <source>
        <dbReference type="EMBL" id="KAK3748674.1"/>
    </source>
</evidence>
<evidence type="ECO:0000259" key="8">
    <source>
        <dbReference type="Pfam" id="PF00078"/>
    </source>
</evidence>
<evidence type="ECO:0000256" key="1">
    <source>
        <dbReference type="ARBA" id="ARBA00022670"/>
    </source>
</evidence>
<dbReference type="EMBL" id="JAWDGP010006002">
    <property type="protein sequence ID" value="KAK3748674.1"/>
    <property type="molecule type" value="Genomic_DNA"/>
</dbReference>
<evidence type="ECO:0000256" key="6">
    <source>
        <dbReference type="ARBA" id="ARBA00022801"/>
    </source>
</evidence>
<name>A0AAE1D0C2_9GAST</name>
<evidence type="ECO:0000256" key="2">
    <source>
        <dbReference type="ARBA" id="ARBA00022679"/>
    </source>
</evidence>
<protein>
    <recommendedName>
        <fullName evidence="8">Reverse transcriptase domain-containing protein</fullName>
    </recommendedName>
</protein>
<keyword evidence="4" id="KW-0540">Nuclease</keyword>
<dbReference type="InterPro" id="IPR043502">
    <property type="entry name" value="DNA/RNA_pol_sf"/>
</dbReference>
<gene>
    <name evidence="9" type="ORF">RRG08_000906</name>
</gene>
<keyword evidence="5" id="KW-0255">Endonuclease</keyword>
<evidence type="ECO:0000256" key="4">
    <source>
        <dbReference type="ARBA" id="ARBA00022722"/>
    </source>
</evidence>
<keyword evidence="3" id="KW-0548">Nucleotidyltransferase</keyword>
<accession>A0AAE1D0C2</accession>
<dbReference type="Gene3D" id="3.10.10.10">
    <property type="entry name" value="HIV Type 1 Reverse Transcriptase, subunit A, domain 1"/>
    <property type="match status" value="1"/>
</dbReference>
<evidence type="ECO:0000256" key="7">
    <source>
        <dbReference type="ARBA" id="ARBA00022918"/>
    </source>
</evidence>